<dbReference type="GeneID" id="80398800"/>
<reference evidence="1" key="1">
    <citation type="submission" date="2020-09" db="EMBL/GenBank/DDBJ databases">
        <title>Leviviricetes taxonomy.</title>
        <authorList>
            <person name="Stockdale S.R."/>
            <person name="Callanan J."/>
            <person name="Adriaenssens E.M."/>
            <person name="Kuhn J.H."/>
            <person name="Rumnieks J."/>
            <person name="Shkoporov A."/>
            <person name="Draper L.A."/>
            <person name="Ross P."/>
            <person name="Hill C."/>
        </authorList>
    </citation>
    <scope>NUCLEOTIDE SEQUENCE</scope>
</reference>
<protein>
    <submittedName>
        <fullName evidence="1">Uncharacterized protein</fullName>
    </submittedName>
</protein>
<gene>
    <name evidence="1" type="primary">SRR6960509_6_1</name>
</gene>
<evidence type="ECO:0000313" key="2">
    <source>
        <dbReference type="Proteomes" id="UP000682418"/>
    </source>
</evidence>
<proteinExistence type="predicted"/>
<accession>A0A8S5L016</accession>
<name>A0A8S5L016_9VIRU</name>
<dbReference type="Proteomes" id="UP000682418">
    <property type="component" value="Segment"/>
</dbReference>
<organism evidence="1 2">
    <name type="scientific">ssRNA phage SRR6960509_6</name>
    <dbReference type="NCBI Taxonomy" id="2786533"/>
    <lineage>
        <taxon>Viruses</taxon>
        <taxon>Riboviria</taxon>
        <taxon>Orthornavirae</taxon>
        <taxon>Lenarviricota</taxon>
        <taxon>Leviviricetes</taxon>
        <taxon>Norzivirales</taxon>
        <taxon>Fiersviridae</taxon>
        <taxon>Pehsaduvirus</taxon>
        <taxon>Pehsaduvirus asiovivens</taxon>
    </lineage>
</organism>
<evidence type="ECO:0000313" key="1">
    <source>
        <dbReference type="EMBL" id="DAD50969.1"/>
    </source>
</evidence>
<keyword evidence="2" id="KW-1185">Reference proteome</keyword>
<dbReference type="RefSeq" id="YP_010769703.1">
    <property type="nucleotide sequence ID" value="NC_074052.1"/>
</dbReference>
<dbReference type="KEGG" id="vg:80398800"/>
<dbReference type="EMBL" id="BK013679">
    <property type="protein sequence ID" value="DAD50969.1"/>
    <property type="molecule type" value="Genomic_RNA"/>
</dbReference>
<sequence length="55" mass="6227">MLKSVILIVLMLLLHLNVWLELFEPELLNNLPALCSAGIHNLVYTMLPQLVRGCL</sequence>